<dbReference type="AlphaFoldDB" id="A0A3A3FM66"/>
<feature type="transmembrane region" description="Helical" evidence="1">
    <location>
        <begin position="135"/>
        <end position="157"/>
    </location>
</feature>
<evidence type="ECO:0000313" key="4">
    <source>
        <dbReference type="Proteomes" id="UP000265955"/>
    </source>
</evidence>
<organism evidence="3 4">
    <name type="scientific">Noviherbaspirillum saxi</name>
    <dbReference type="NCBI Taxonomy" id="2320863"/>
    <lineage>
        <taxon>Bacteria</taxon>
        <taxon>Pseudomonadati</taxon>
        <taxon>Pseudomonadota</taxon>
        <taxon>Betaproteobacteria</taxon>
        <taxon>Burkholderiales</taxon>
        <taxon>Oxalobacteraceae</taxon>
        <taxon>Noviherbaspirillum</taxon>
    </lineage>
</organism>
<keyword evidence="1" id="KW-0812">Transmembrane</keyword>
<gene>
    <name evidence="3" type="ORF">D3871_18885</name>
</gene>
<dbReference type="EMBL" id="QYUO01000002">
    <property type="protein sequence ID" value="RJF96294.1"/>
    <property type="molecule type" value="Genomic_DNA"/>
</dbReference>
<proteinExistence type="predicted"/>
<keyword evidence="1" id="KW-0472">Membrane</keyword>
<protein>
    <submittedName>
        <fullName evidence="3">Tripartite tricarboxylate transporter TctB family protein</fullName>
    </submittedName>
</protein>
<feature type="transmembrane region" description="Helical" evidence="1">
    <location>
        <begin position="93"/>
        <end position="123"/>
    </location>
</feature>
<comment type="caution">
    <text evidence="3">The sequence shown here is derived from an EMBL/GenBank/DDBJ whole genome shotgun (WGS) entry which is preliminary data.</text>
</comment>
<reference evidence="4" key="1">
    <citation type="submission" date="2018-09" db="EMBL/GenBank/DDBJ databases">
        <authorList>
            <person name="Zhu H."/>
        </authorList>
    </citation>
    <scope>NUCLEOTIDE SEQUENCE [LARGE SCALE GENOMIC DNA]</scope>
    <source>
        <strain evidence="4">K1R23-30</strain>
    </source>
</reference>
<keyword evidence="1" id="KW-1133">Transmembrane helix</keyword>
<dbReference type="OrthoDB" id="8684819at2"/>
<sequence>MGTTSRIHFRQLAIGVFLLIVGAVLAYGAKHFPVDKGYSILGPHVFPMAIAGYLFLVGSLLSWQAVSGGFHNLDADDDADAGGAKVSNKAGTFWVSCGILVEALLITQIGFVLASSILFALAARGFGSKRPLRDVGIGLGLTLPLFWLFTSGLGLALPSLVGPWI</sequence>
<accession>A0A3A3FM66</accession>
<dbReference type="InterPro" id="IPR009936">
    <property type="entry name" value="DUF1468"/>
</dbReference>
<dbReference type="Proteomes" id="UP000265955">
    <property type="component" value="Unassembled WGS sequence"/>
</dbReference>
<evidence type="ECO:0000313" key="3">
    <source>
        <dbReference type="EMBL" id="RJF96294.1"/>
    </source>
</evidence>
<feature type="transmembrane region" description="Helical" evidence="1">
    <location>
        <begin position="41"/>
        <end position="63"/>
    </location>
</feature>
<evidence type="ECO:0000256" key="1">
    <source>
        <dbReference type="SAM" id="Phobius"/>
    </source>
</evidence>
<keyword evidence="4" id="KW-1185">Reference proteome</keyword>
<dbReference type="Pfam" id="PF07331">
    <property type="entry name" value="TctB"/>
    <property type="match status" value="1"/>
</dbReference>
<name>A0A3A3FM66_9BURK</name>
<feature type="domain" description="DUF1468" evidence="2">
    <location>
        <begin position="13"/>
        <end position="158"/>
    </location>
</feature>
<feature type="transmembrane region" description="Helical" evidence="1">
    <location>
        <begin position="12"/>
        <end position="29"/>
    </location>
</feature>
<evidence type="ECO:0000259" key="2">
    <source>
        <dbReference type="Pfam" id="PF07331"/>
    </source>
</evidence>